<evidence type="ECO:0000256" key="2">
    <source>
        <dbReference type="ARBA" id="ARBA00008022"/>
    </source>
</evidence>
<dbReference type="AlphaFoldDB" id="A0A3Q2XTW4"/>
<evidence type="ECO:0000256" key="8">
    <source>
        <dbReference type="SAM" id="SignalP"/>
    </source>
</evidence>
<feature type="signal peptide" evidence="8">
    <location>
        <begin position="1"/>
        <end position="24"/>
    </location>
</feature>
<keyword evidence="3" id="KW-0964">Secreted</keyword>
<evidence type="ECO:0000313" key="10">
    <source>
        <dbReference type="Proteomes" id="UP000264820"/>
    </source>
</evidence>
<keyword evidence="8" id="KW-0732">Signal</keyword>
<protein>
    <submittedName>
        <fullName evidence="9">Hepcidin-like</fullName>
    </submittedName>
</protein>
<reference evidence="9" key="1">
    <citation type="submission" date="2025-08" db="UniProtKB">
        <authorList>
            <consortium name="Ensembl"/>
        </authorList>
    </citation>
    <scope>IDENTIFICATION</scope>
</reference>
<keyword evidence="6" id="KW-0044">Antibiotic</keyword>
<proteinExistence type="inferred from homology"/>
<dbReference type="GO" id="GO:0005179">
    <property type="term" value="F:hormone activity"/>
    <property type="evidence" value="ECO:0007669"/>
    <property type="project" value="UniProtKB-KW"/>
</dbReference>
<reference evidence="9" key="2">
    <citation type="submission" date="2025-09" db="UniProtKB">
        <authorList>
            <consortium name="Ensembl"/>
        </authorList>
    </citation>
    <scope>IDENTIFICATION</scope>
</reference>
<dbReference type="OMA" id="RICCNCC"/>
<dbReference type="GO" id="GO:0005576">
    <property type="term" value="C:extracellular region"/>
    <property type="evidence" value="ECO:0007669"/>
    <property type="project" value="UniProtKB-SubCell"/>
</dbReference>
<feature type="chain" id="PRO_5018757758" evidence="8">
    <location>
        <begin position="25"/>
        <end position="77"/>
    </location>
</feature>
<dbReference type="Pfam" id="PF06446">
    <property type="entry name" value="Hepcidin"/>
    <property type="match status" value="1"/>
</dbReference>
<keyword evidence="5" id="KW-0372">Hormone</keyword>
<keyword evidence="4" id="KW-0929">Antimicrobial</keyword>
<evidence type="ECO:0000256" key="3">
    <source>
        <dbReference type="ARBA" id="ARBA00022525"/>
    </source>
</evidence>
<accession>A0A3Q2XTW4</accession>
<evidence type="ECO:0000256" key="6">
    <source>
        <dbReference type="ARBA" id="ARBA00023022"/>
    </source>
</evidence>
<dbReference type="GeneTree" id="ENSGT00940000179576"/>
<evidence type="ECO:0000256" key="5">
    <source>
        <dbReference type="ARBA" id="ARBA00022702"/>
    </source>
</evidence>
<evidence type="ECO:0000256" key="7">
    <source>
        <dbReference type="ARBA" id="ARBA00023157"/>
    </source>
</evidence>
<dbReference type="Ensembl" id="ENSHCOT00000000358.1">
    <property type="protein sequence ID" value="ENSHCOP00000008408.1"/>
    <property type="gene ID" value="ENSHCOG00000010646.1"/>
</dbReference>
<dbReference type="GO" id="GO:0042742">
    <property type="term" value="P:defense response to bacterium"/>
    <property type="evidence" value="ECO:0007669"/>
    <property type="project" value="UniProtKB-KW"/>
</dbReference>
<evidence type="ECO:0000256" key="1">
    <source>
        <dbReference type="ARBA" id="ARBA00004613"/>
    </source>
</evidence>
<name>A0A3Q2XTW4_HIPCM</name>
<evidence type="ECO:0000256" key="4">
    <source>
        <dbReference type="ARBA" id="ARBA00022529"/>
    </source>
</evidence>
<organism evidence="9 10">
    <name type="scientific">Hippocampus comes</name>
    <name type="common">Tiger tail seahorse</name>
    <dbReference type="NCBI Taxonomy" id="109280"/>
    <lineage>
        <taxon>Eukaryota</taxon>
        <taxon>Metazoa</taxon>
        <taxon>Chordata</taxon>
        <taxon>Craniata</taxon>
        <taxon>Vertebrata</taxon>
        <taxon>Euteleostomi</taxon>
        <taxon>Actinopterygii</taxon>
        <taxon>Neopterygii</taxon>
        <taxon>Teleostei</taxon>
        <taxon>Neoteleostei</taxon>
        <taxon>Acanthomorphata</taxon>
        <taxon>Syngnathiaria</taxon>
        <taxon>Syngnathiformes</taxon>
        <taxon>Syngnathoidei</taxon>
        <taxon>Syngnathidae</taxon>
        <taxon>Hippocampus</taxon>
    </lineage>
</organism>
<sequence>MKPFNLSVAVIIMLAFLFIQEGSTISLDNRVNDAAAEIPVDLWKVADNKRQKRHNGACKVCCNCCGQINFCGLCCEW</sequence>
<dbReference type="Proteomes" id="UP000264820">
    <property type="component" value="Unplaced"/>
</dbReference>
<dbReference type="GO" id="GO:0006879">
    <property type="term" value="P:intracellular iron ion homeostasis"/>
    <property type="evidence" value="ECO:0007669"/>
    <property type="project" value="InterPro"/>
</dbReference>
<keyword evidence="7" id="KW-1015">Disulfide bond</keyword>
<comment type="similarity">
    <text evidence="2">Belongs to the hepcidin family.</text>
</comment>
<evidence type="ECO:0000313" key="9">
    <source>
        <dbReference type="Ensembl" id="ENSHCOP00000008408.1"/>
    </source>
</evidence>
<comment type="subcellular location">
    <subcellularLocation>
        <location evidence="1">Secreted</location>
    </subcellularLocation>
</comment>
<dbReference type="InterPro" id="IPR010500">
    <property type="entry name" value="Hepcidin"/>
</dbReference>
<keyword evidence="10" id="KW-1185">Reference proteome</keyword>